<dbReference type="PANTHER" id="PTHR46453">
    <property type="entry name" value="PROTEIN KINASE C-BINDING PROTEIN 1"/>
    <property type="match status" value="1"/>
</dbReference>
<dbReference type="InterPro" id="IPR001487">
    <property type="entry name" value="Bromodomain"/>
</dbReference>
<dbReference type="InterPro" id="IPR000313">
    <property type="entry name" value="PWWP_dom"/>
</dbReference>
<reference evidence="11 12" key="1">
    <citation type="journal article" date="2019" name="Commun. Biol.">
        <title>The bagworm genome reveals a unique fibroin gene that provides high tensile strength.</title>
        <authorList>
            <person name="Kono N."/>
            <person name="Nakamura H."/>
            <person name="Ohtoshi R."/>
            <person name="Tomita M."/>
            <person name="Numata K."/>
            <person name="Arakawa K."/>
        </authorList>
    </citation>
    <scope>NUCLEOTIDE SEQUENCE [LARGE SCALE GENOMIC DNA]</scope>
</reference>
<dbReference type="Pfam" id="PF00439">
    <property type="entry name" value="Bromodomain"/>
    <property type="match status" value="1"/>
</dbReference>
<keyword evidence="3" id="KW-0862">Zinc</keyword>
<dbReference type="Gene3D" id="1.20.920.10">
    <property type="entry name" value="Bromodomain-like"/>
    <property type="match status" value="1"/>
</dbReference>
<dbReference type="Gene3D" id="3.30.40.10">
    <property type="entry name" value="Zinc/RING finger domain, C3HC4 (zinc finger)"/>
    <property type="match status" value="1"/>
</dbReference>
<dbReference type="PROSITE" id="PS50812">
    <property type="entry name" value="PWWP"/>
    <property type="match status" value="1"/>
</dbReference>
<feature type="compositionally biased region" description="Polar residues" evidence="7">
    <location>
        <begin position="846"/>
        <end position="860"/>
    </location>
</feature>
<proteinExistence type="predicted"/>
<dbReference type="Gene3D" id="2.30.30.140">
    <property type="match status" value="1"/>
</dbReference>
<dbReference type="Pfam" id="PF00855">
    <property type="entry name" value="PWWP"/>
    <property type="match status" value="1"/>
</dbReference>
<dbReference type="InterPro" id="IPR044075">
    <property type="entry name" value="PRKCBP1_PHD"/>
</dbReference>
<evidence type="ECO:0000256" key="7">
    <source>
        <dbReference type="SAM" id="MobiDB-lite"/>
    </source>
</evidence>
<feature type="region of interest" description="Disordered" evidence="7">
    <location>
        <begin position="793"/>
        <end position="860"/>
    </location>
</feature>
<feature type="region of interest" description="Disordered" evidence="7">
    <location>
        <begin position="655"/>
        <end position="721"/>
    </location>
</feature>
<feature type="region of interest" description="Disordered" evidence="7">
    <location>
        <begin position="122"/>
        <end position="142"/>
    </location>
</feature>
<feature type="compositionally biased region" description="Low complexity" evidence="7">
    <location>
        <begin position="1223"/>
        <end position="1239"/>
    </location>
</feature>
<evidence type="ECO:0000313" key="11">
    <source>
        <dbReference type="EMBL" id="GBP41633.1"/>
    </source>
</evidence>
<dbReference type="PROSITE" id="PS50016">
    <property type="entry name" value="ZF_PHD_2"/>
    <property type="match status" value="1"/>
</dbReference>
<evidence type="ECO:0000256" key="1">
    <source>
        <dbReference type="ARBA" id="ARBA00022723"/>
    </source>
</evidence>
<organism evidence="11 12">
    <name type="scientific">Eumeta variegata</name>
    <name type="common">Bagworm moth</name>
    <name type="synonym">Eumeta japonica</name>
    <dbReference type="NCBI Taxonomy" id="151549"/>
    <lineage>
        <taxon>Eukaryota</taxon>
        <taxon>Metazoa</taxon>
        <taxon>Ecdysozoa</taxon>
        <taxon>Arthropoda</taxon>
        <taxon>Hexapoda</taxon>
        <taxon>Insecta</taxon>
        <taxon>Pterygota</taxon>
        <taxon>Neoptera</taxon>
        <taxon>Endopterygota</taxon>
        <taxon>Lepidoptera</taxon>
        <taxon>Glossata</taxon>
        <taxon>Ditrysia</taxon>
        <taxon>Tineoidea</taxon>
        <taxon>Psychidae</taxon>
        <taxon>Oiketicinae</taxon>
        <taxon>Eumeta</taxon>
    </lineage>
</organism>
<gene>
    <name evidence="11" type="primary">ZMYND8</name>
    <name evidence="11" type="ORF">EVAR_34066_1</name>
</gene>
<feature type="domain" description="Bromo" evidence="8">
    <location>
        <begin position="422"/>
        <end position="484"/>
    </location>
</feature>
<feature type="compositionally biased region" description="Basic and acidic residues" evidence="7">
    <location>
        <begin position="690"/>
        <end position="702"/>
    </location>
</feature>
<keyword evidence="4 5" id="KW-0103">Bromodomain</keyword>
<dbReference type="InterPro" id="IPR011011">
    <property type="entry name" value="Znf_FYVE_PHD"/>
</dbReference>
<dbReference type="SUPFAM" id="SSF63748">
    <property type="entry name" value="Tudor/PWWP/MBT"/>
    <property type="match status" value="1"/>
</dbReference>
<feature type="compositionally biased region" description="Basic and acidic residues" evidence="7">
    <location>
        <begin position="807"/>
        <end position="845"/>
    </location>
</feature>
<accession>A0A4C1VSG3</accession>
<dbReference type="GO" id="GO:0003714">
    <property type="term" value="F:transcription corepressor activity"/>
    <property type="evidence" value="ECO:0007669"/>
    <property type="project" value="TreeGrafter"/>
</dbReference>
<evidence type="ECO:0000256" key="5">
    <source>
        <dbReference type="PROSITE-ProRule" id="PRU00035"/>
    </source>
</evidence>
<protein>
    <submittedName>
        <fullName evidence="11">Protein kinase C-binding protein 1</fullName>
    </submittedName>
</protein>
<dbReference type="InterPro" id="IPR019787">
    <property type="entry name" value="Znf_PHD-finger"/>
</dbReference>
<evidence type="ECO:0000256" key="6">
    <source>
        <dbReference type="PROSITE-ProRule" id="PRU00146"/>
    </source>
</evidence>
<dbReference type="OrthoDB" id="298344at2759"/>
<keyword evidence="2 6" id="KW-0863">Zinc-finger</keyword>
<evidence type="ECO:0000259" key="10">
    <source>
        <dbReference type="PROSITE" id="PS50812"/>
    </source>
</evidence>
<dbReference type="Proteomes" id="UP000299102">
    <property type="component" value="Unassembled WGS sequence"/>
</dbReference>
<keyword evidence="1" id="KW-0479">Metal-binding</keyword>
<feature type="compositionally biased region" description="Low complexity" evidence="7">
    <location>
        <begin position="1099"/>
        <end position="1112"/>
    </location>
</feature>
<feature type="compositionally biased region" description="Polar residues" evidence="7">
    <location>
        <begin position="1160"/>
        <end position="1175"/>
    </location>
</feature>
<feature type="compositionally biased region" description="Basic and acidic residues" evidence="7">
    <location>
        <begin position="959"/>
        <end position="971"/>
    </location>
</feature>
<dbReference type="SMART" id="SM00297">
    <property type="entry name" value="BROMO"/>
    <property type="match status" value="1"/>
</dbReference>
<feature type="compositionally biased region" description="Low complexity" evidence="7">
    <location>
        <begin position="1380"/>
        <end position="1393"/>
    </location>
</feature>
<evidence type="ECO:0000259" key="9">
    <source>
        <dbReference type="PROSITE" id="PS50016"/>
    </source>
</evidence>
<dbReference type="PROSITE" id="PS50014">
    <property type="entry name" value="BROMODOMAIN_2"/>
    <property type="match status" value="1"/>
</dbReference>
<dbReference type="PANTHER" id="PTHR46453:SF5">
    <property type="entry name" value="PROTEIN KINASE C-BINDING PROTEIN 1 ISOFORM X1"/>
    <property type="match status" value="1"/>
</dbReference>
<feature type="region of interest" description="Disordered" evidence="7">
    <location>
        <begin position="1"/>
        <end position="28"/>
    </location>
</feature>
<feature type="compositionally biased region" description="Basic and acidic residues" evidence="7">
    <location>
        <begin position="129"/>
        <end position="142"/>
    </location>
</feature>
<dbReference type="EMBL" id="BGZK01000402">
    <property type="protein sequence ID" value="GBP41633.1"/>
    <property type="molecule type" value="Genomic_DNA"/>
</dbReference>
<feature type="compositionally biased region" description="Polar residues" evidence="7">
    <location>
        <begin position="178"/>
        <end position="192"/>
    </location>
</feature>
<evidence type="ECO:0000259" key="8">
    <source>
        <dbReference type="PROSITE" id="PS50014"/>
    </source>
</evidence>
<dbReference type="SMART" id="SM00293">
    <property type="entry name" value="PWWP"/>
    <property type="match status" value="1"/>
</dbReference>
<feature type="domain" description="PWWP" evidence="10">
    <location>
        <begin position="530"/>
        <end position="581"/>
    </location>
</feature>
<feature type="compositionally biased region" description="Basic and acidic residues" evidence="7">
    <location>
        <begin position="924"/>
        <end position="936"/>
    </location>
</feature>
<dbReference type="InterPro" id="IPR013083">
    <property type="entry name" value="Znf_RING/FYVE/PHD"/>
</dbReference>
<feature type="compositionally biased region" description="Basic residues" evidence="7">
    <location>
        <begin position="911"/>
        <end position="923"/>
    </location>
</feature>
<dbReference type="GO" id="GO:0005634">
    <property type="term" value="C:nucleus"/>
    <property type="evidence" value="ECO:0007669"/>
    <property type="project" value="TreeGrafter"/>
</dbReference>
<feature type="compositionally biased region" description="Basic and acidic residues" evidence="7">
    <location>
        <begin position="664"/>
        <end position="679"/>
    </location>
</feature>
<keyword evidence="11" id="KW-0418">Kinase</keyword>
<feature type="region of interest" description="Disordered" evidence="7">
    <location>
        <begin position="1352"/>
        <end position="1407"/>
    </location>
</feature>
<feature type="compositionally biased region" description="Polar residues" evidence="7">
    <location>
        <begin position="972"/>
        <end position="987"/>
    </location>
</feature>
<feature type="compositionally biased region" description="Polar residues" evidence="7">
    <location>
        <begin position="943"/>
        <end position="953"/>
    </location>
</feature>
<feature type="region of interest" description="Disordered" evidence="7">
    <location>
        <begin position="1092"/>
        <end position="1116"/>
    </location>
</feature>
<feature type="compositionally biased region" description="Basic and acidic residues" evidence="7">
    <location>
        <begin position="50"/>
        <end position="67"/>
    </location>
</feature>
<feature type="domain" description="PHD-type" evidence="9">
    <location>
        <begin position="296"/>
        <end position="356"/>
    </location>
</feature>
<dbReference type="InterPro" id="IPR036427">
    <property type="entry name" value="Bromodomain-like_sf"/>
</dbReference>
<dbReference type="SUPFAM" id="SSF47370">
    <property type="entry name" value="Bromodomain"/>
    <property type="match status" value="1"/>
</dbReference>
<feature type="compositionally biased region" description="Polar residues" evidence="7">
    <location>
        <begin position="266"/>
        <end position="275"/>
    </location>
</feature>
<sequence length="1407" mass="155421">MEENLVPVPVTDVIAEKTDPPVSEDCNSVVTSNTTIKNSADKVIVVVEQTKDAPNESHTVQEKKIESDNIESEPNRQDTFTCTVTVEVDEDFKLENSAEIVPENDTQITDSILTDIENSVNNVENPENEQGHESAEKEHNKSLSRELKSLMKAAKESKIINECTQVTTKMRKSRVRDLSNTNLNTNEANSIKGSRRSSENSQKSNSSEKSDNISQKRSMRSQNPDFVNKQKQFLHSVTGKTQKEKENLDKPNNFSESESGDERSPNKNNSIQNAPKRQRKVSEKQLSESLSKLKSDLFCWRCHWSVTNTGNEKPSLQPPARCTICPRSYHYKCLSSTERTKYSSEKTWVCPECLSILRAESSETRSPAMRKISLGTLHDLLKMSVAIFLEFDRALGIEYVGVSKAVTLPVYLPDQGVAVEHFMQPVDCAAFPDYDKYVVRPMDLTLMEQNIEKGLYGSTEAFTSDALWILHNSIIFNTGIFAVQSKLTATARSIVRTCRTEMGEIETCPECYAAAHARRPTWFTDVCSTPHILIWAKLKGFPYWPAKGMTMNASGMVDVRFFGQHDRAWVPARDCYLYCDRDPNNFRTKKQELIDSMQEAEHHITNLSRKFNGFIHAAFKTPLDLSKWDEQLKMMIPGFQGDITMPMKVMKEKNLSNTSSPMTKENRQRSNSKSSKEFLMDGDGSEDDEITKIPEGSRKMADGAEVACEEENKDNNSNQPAEVDVITLQSMHVGSKKRRLSHLEEAVLTVIVPSEKRKRPDTPKTNLSEHKEPINVADMQNNAQIMDVDVQNPNTSEANNELSNSHNDNKGNETQKETHTMPDINKEIDTIQNSDKETEKDKDTSTESITTNFEDGDSNKTINVSKLSEIVDSVDKDRMKNVSEKLKFSNQKSKLFVSRKGRNQRDDRNKLRVHHKINKRRSSLPKEKSTFKKSETSAESSTGQADNSVSTLAFNLVDSPDKKDNQKDKSESMVTSTPKNGGKSPTRSVKDCIVFDDDTSLAEIARNTNKTNVIVSVPGLPTISSVLSLSKSANIVDMKQRQIMAATRTPLNSDIFTTNNNKGAAAKTGQTKKETEKALMARVGVRAFARVPENPQHVPSTTTPSATTPSTTNREQVEVEIKTEPIDEDADRQTEKLDLLNTFRLRPVTQTTAVREPRPSKSTVVSSIRKVTTTKPADVRPRAKKTFPQPRKAEDGRSELNSKNSMVYIPIQPPANQAPVRGSPASRASCSSAASKNSTTTAVTSSANIMVNTVTTPLMQVACVQPGGGSQTGAGAAAGPGSGGTSTVAPIVGQVPTTVHTVPLIHSVNGQWTFSLQPVMSVGGSPNFQSQLTNGVPERSSPSTAQAALVSALGSNQPALPPPPAQAARTNSESGSQVELPRLQQRPLLNPLDPTTPIGEVPTPSTA</sequence>
<keyword evidence="11" id="KW-0808">Transferase</keyword>
<feature type="region of interest" description="Disordered" evidence="7">
    <location>
        <begin position="50"/>
        <end position="78"/>
    </location>
</feature>
<feature type="region of interest" description="Disordered" evidence="7">
    <location>
        <begin position="1214"/>
        <end position="1239"/>
    </location>
</feature>
<evidence type="ECO:0000313" key="12">
    <source>
        <dbReference type="Proteomes" id="UP000299102"/>
    </source>
</evidence>
<feature type="compositionally biased region" description="Polar residues" evidence="7">
    <location>
        <begin position="212"/>
        <end position="240"/>
    </location>
</feature>
<feature type="region of interest" description="Disordered" evidence="7">
    <location>
        <begin position="168"/>
        <end position="286"/>
    </location>
</feature>
<keyword evidence="12" id="KW-1185">Reference proteome</keyword>
<comment type="caution">
    <text evidence="11">The sequence shown here is derived from an EMBL/GenBank/DDBJ whole genome shotgun (WGS) entry which is preliminary data.</text>
</comment>
<dbReference type="GO" id="GO:0005737">
    <property type="term" value="C:cytoplasm"/>
    <property type="evidence" value="ECO:0007669"/>
    <property type="project" value="TreeGrafter"/>
</dbReference>
<evidence type="ECO:0000256" key="3">
    <source>
        <dbReference type="ARBA" id="ARBA00022833"/>
    </source>
</evidence>
<evidence type="ECO:0000256" key="4">
    <source>
        <dbReference type="ARBA" id="ARBA00023117"/>
    </source>
</evidence>
<dbReference type="GO" id="GO:0008270">
    <property type="term" value="F:zinc ion binding"/>
    <property type="evidence" value="ECO:0007669"/>
    <property type="project" value="UniProtKB-KW"/>
</dbReference>
<feature type="region of interest" description="Disordered" evidence="7">
    <location>
        <begin position="1151"/>
        <end position="1198"/>
    </location>
</feature>
<feature type="region of interest" description="Disordered" evidence="7">
    <location>
        <begin position="754"/>
        <end position="773"/>
    </location>
</feature>
<feature type="compositionally biased region" description="Polar residues" evidence="7">
    <location>
        <begin position="793"/>
        <end position="806"/>
    </location>
</feature>
<feature type="non-terminal residue" evidence="11">
    <location>
        <position position="1407"/>
    </location>
</feature>
<name>A0A4C1VSG3_EUMVA</name>
<dbReference type="CDD" id="cd15538">
    <property type="entry name" value="PHD_PRKCBP1"/>
    <property type="match status" value="1"/>
</dbReference>
<dbReference type="CDD" id="cd20160">
    <property type="entry name" value="PWWP_PRKCBP1"/>
    <property type="match status" value="1"/>
</dbReference>
<dbReference type="SUPFAM" id="SSF57903">
    <property type="entry name" value="FYVE/PHD zinc finger"/>
    <property type="match status" value="1"/>
</dbReference>
<feature type="region of interest" description="Disordered" evidence="7">
    <location>
        <begin position="893"/>
        <end position="989"/>
    </location>
</feature>
<dbReference type="GO" id="GO:0016301">
    <property type="term" value="F:kinase activity"/>
    <property type="evidence" value="ECO:0007669"/>
    <property type="project" value="UniProtKB-KW"/>
</dbReference>
<dbReference type="STRING" id="151549.A0A4C1VSG3"/>
<evidence type="ECO:0000256" key="2">
    <source>
        <dbReference type="ARBA" id="ARBA00022771"/>
    </source>
</evidence>